<keyword evidence="6 11" id="KW-0238">DNA-binding</keyword>
<dbReference type="GO" id="GO:0004879">
    <property type="term" value="F:nuclear receptor activity"/>
    <property type="evidence" value="ECO:0007669"/>
    <property type="project" value="InterPro"/>
</dbReference>
<dbReference type="PROSITE" id="PS00031">
    <property type="entry name" value="NUCLEAR_REC_DBD_1"/>
    <property type="match status" value="1"/>
</dbReference>
<comment type="similarity">
    <text evidence="11">Belongs to the nuclear hormone receptor family.</text>
</comment>
<keyword evidence="3 11" id="KW-0863">Zinc-finger</keyword>
<dbReference type="GO" id="GO:0008270">
    <property type="term" value="F:zinc ion binding"/>
    <property type="evidence" value="ECO:0007669"/>
    <property type="project" value="UniProtKB-KW"/>
</dbReference>
<evidence type="ECO:0000259" key="14">
    <source>
        <dbReference type="PROSITE" id="PS51843"/>
    </source>
</evidence>
<sequence length="516" mass="58251">MVGIETMVLKPNLDAEVCPVCGDRVSGYHYGLLTCESCKGFFKRTVQNKKQYQCSADSNCHVDRTCRKRCPSCRFQKCILMGMKMEAVRADRMRGGRNKFGSFYKRDRAHRMQRNAMRVTSSTPDPTAQHQYFDQAKVKTEYIKADYDALLQSPTLSSSTTNQQNFIIRPNPYIEQQESLATLLGTSIDDQVLRAQNFPGYASAVKQEPFDYSEQFIHHQLQDYSAFHATTAASYMHMIPITTLSSSTQVTSTSSNSGQGSNRSSPILPLCPVPTEKTVDQFYNSTLTEMCKGLPDEAKAPRTLSMVARVCKPDPLIFAMDVAEENLKDLVSWAKTDQYFSKLSMDDQMNLLQASWATIHIVDLTNSMVRGELPLSFKISSGQEVPTGYIALLGNQNLVAQWNDIVVRLRNLGFNKYDYCAFRFLALFDPQADTNSLINTVRHQVLRSWGEVRCTTVLLQIFEQIRRISVEAQEYLAERYNSGAMGPPSNTSLLCEMLRTTRRTCPVYTSTAGYIP</sequence>
<feature type="domain" description="Nuclear receptor" evidence="13">
    <location>
        <begin position="15"/>
        <end position="90"/>
    </location>
</feature>
<proteinExistence type="inferred from homology"/>
<dbReference type="FunFam" id="3.30.50.10:FF:000006">
    <property type="entry name" value="Nuclear receptor subfamily 5 group A member"/>
    <property type="match status" value="1"/>
</dbReference>
<evidence type="ECO:0000256" key="5">
    <source>
        <dbReference type="ARBA" id="ARBA00023015"/>
    </source>
</evidence>
<dbReference type="EMBL" id="CANHGI010000006">
    <property type="protein sequence ID" value="CAI5456255.1"/>
    <property type="molecule type" value="Genomic_DNA"/>
</dbReference>
<dbReference type="GO" id="GO:0009755">
    <property type="term" value="P:hormone-mediated signaling pathway"/>
    <property type="evidence" value="ECO:0007669"/>
    <property type="project" value="TreeGrafter"/>
</dbReference>
<dbReference type="GO" id="GO:0009888">
    <property type="term" value="P:tissue development"/>
    <property type="evidence" value="ECO:0007669"/>
    <property type="project" value="TreeGrafter"/>
</dbReference>
<dbReference type="SMART" id="SM00399">
    <property type="entry name" value="ZnF_C4"/>
    <property type="match status" value="1"/>
</dbReference>
<dbReference type="SUPFAM" id="SSF48508">
    <property type="entry name" value="Nuclear receptor ligand-binding domain"/>
    <property type="match status" value="1"/>
</dbReference>
<dbReference type="InterPro" id="IPR013088">
    <property type="entry name" value="Znf_NHR/GATA"/>
</dbReference>
<dbReference type="InterPro" id="IPR001723">
    <property type="entry name" value="Nuclear_hrmn_rcpt"/>
</dbReference>
<keyword evidence="7 11" id="KW-0804">Transcription</keyword>
<keyword evidence="16" id="KW-1185">Reference proteome</keyword>
<dbReference type="InterPro" id="IPR000536">
    <property type="entry name" value="Nucl_hrmn_rcpt_lig-bd"/>
</dbReference>
<dbReference type="PANTHER" id="PTHR24086">
    <property type="entry name" value="NUCLEAR RECEPTOR SUBFAMILY 5 GROUP A"/>
    <property type="match status" value="1"/>
</dbReference>
<dbReference type="Pfam" id="PF00104">
    <property type="entry name" value="Hormone_recep"/>
    <property type="match status" value="1"/>
</dbReference>
<dbReference type="Gene3D" id="1.10.565.10">
    <property type="entry name" value="Retinoid X Receptor"/>
    <property type="match status" value="1"/>
</dbReference>
<dbReference type="CDD" id="cd07167">
    <property type="entry name" value="NR_DBD_Lrh-1_like"/>
    <property type="match status" value="1"/>
</dbReference>
<keyword evidence="4 11" id="KW-0862">Zinc</keyword>
<dbReference type="AlphaFoldDB" id="A0A9P1J5X5"/>
<dbReference type="PIRSF" id="PIRSF002530">
    <property type="entry name" value="Nuc_orph_FTZ-F1"/>
    <property type="match status" value="1"/>
</dbReference>
<dbReference type="PRINTS" id="PR00398">
    <property type="entry name" value="STRDHORMONER"/>
</dbReference>
<gene>
    <name evidence="15" type="ORF">CAMP_LOCUS18892</name>
</gene>
<dbReference type="GO" id="GO:0090575">
    <property type="term" value="C:RNA polymerase II transcription regulator complex"/>
    <property type="evidence" value="ECO:0007669"/>
    <property type="project" value="TreeGrafter"/>
</dbReference>
<evidence type="ECO:0000256" key="6">
    <source>
        <dbReference type="ARBA" id="ARBA00023125"/>
    </source>
</evidence>
<reference evidence="15" key="1">
    <citation type="submission" date="2022-11" db="EMBL/GenBank/DDBJ databases">
        <authorList>
            <person name="Kikuchi T."/>
        </authorList>
    </citation>
    <scope>NUCLEOTIDE SEQUENCE</scope>
    <source>
        <strain evidence="15">PS1010</strain>
    </source>
</reference>
<evidence type="ECO:0000259" key="13">
    <source>
        <dbReference type="PROSITE" id="PS51030"/>
    </source>
</evidence>
<evidence type="ECO:0000256" key="3">
    <source>
        <dbReference type="ARBA" id="ARBA00022771"/>
    </source>
</evidence>
<feature type="domain" description="NR LBD" evidence="14">
    <location>
        <begin position="274"/>
        <end position="516"/>
    </location>
</feature>
<comment type="caution">
    <text evidence="15">The sequence shown here is derived from an EMBL/GenBank/DDBJ whole genome shotgun (WGS) entry which is preliminary data.</text>
</comment>
<evidence type="ECO:0000256" key="10">
    <source>
        <dbReference type="PIRSR" id="PIRSR002530-1"/>
    </source>
</evidence>
<evidence type="ECO:0000256" key="1">
    <source>
        <dbReference type="ARBA" id="ARBA00004123"/>
    </source>
</evidence>
<feature type="compositionally biased region" description="Low complexity" evidence="12">
    <location>
        <begin position="248"/>
        <end position="265"/>
    </location>
</feature>
<dbReference type="InterPro" id="IPR016355">
    <property type="entry name" value="NR5-like"/>
</dbReference>
<evidence type="ECO:0000313" key="15">
    <source>
        <dbReference type="EMBL" id="CAI5456255.1"/>
    </source>
</evidence>
<dbReference type="PANTHER" id="PTHR24086:SF15">
    <property type="entry name" value="NUCLEAR HORMONE RECEPTOR FTZ-F1"/>
    <property type="match status" value="1"/>
</dbReference>
<dbReference type="SMART" id="SM00430">
    <property type="entry name" value="HOLI"/>
    <property type="match status" value="1"/>
</dbReference>
<dbReference type="Pfam" id="PF00105">
    <property type="entry name" value="zf-C4"/>
    <property type="match status" value="1"/>
</dbReference>
<dbReference type="InterPro" id="IPR001628">
    <property type="entry name" value="Znf_hrmn_rcpt"/>
</dbReference>
<evidence type="ECO:0000256" key="2">
    <source>
        <dbReference type="ARBA" id="ARBA00022723"/>
    </source>
</evidence>
<keyword evidence="9 11" id="KW-0539">Nucleus</keyword>
<feature type="region of interest" description="Disordered" evidence="12">
    <location>
        <begin position="248"/>
        <end position="270"/>
    </location>
</feature>
<dbReference type="PROSITE" id="PS51030">
    <property type="entry name" value="NUCLEAR_REC_DBD_2"/>
    <property type="match status" value="1"/>
</dbReference>
<dbReference type="Gene3D" id="3.30.50.10">
    <property type="entry name" value="Erythroid Transcription Factor GATA-1, subunit A"/>
    <property type="match status" value="1"/>
</dbReference>
<dbReference type="InterPro" id="IPR035500">
    <property type="entry name" value="NHR-like_dom_sf"/>
</dbReference>
<dbReference type="GO" id="GO:0000978">
    <property type="term" value="F:RNA polymerase II cis-regulatory region sequence-specific DNA binding"/>
    <property type="evidence" value="ECO:0007669"/>
    <property type="project" value="TreeGrafter"/>
</dbReference>
<evidence type="ECO:0000256" key="4">
    <source>
        <dbReference type="ARBA" id="ARBA00022833"/>
    </source>
</evidence>
<name>A0A9P1J5X5_9PELO</name>
<evidence type="ECO:0000256" key="11">
    <source>
        <dbReference type="RuleBase" id="RU004334"/>
    </source>
</evidence>
<evidence type="ECO:0000313" key="16">
    <source>
        <dbReference type="Proteomes" id="UP001152747"/>
    </source>
</evidence>
<dbReference type="PROSITE" id="PS51843">
    <property type="entry name" value="NR_LBD"/>
    <property type="match status" value="1"/>
</dbReference>
<accession>A0A9P1J5X5</accession>
<evidence type="ECO:0000256" key="8">
    <source>
        <dbReference type="ARBA" id="ARBA00023170"/>
    </source>
</evidence>
<keyword evidence="8 11" id="KW-0675">Receptor</keyword>
<evidence type="ECO:0000256" key="7">
    <source>
        <dbReference type="ARBA" id="ARBA00023163"/>
    </source>
</evidence>
<organism evidence="15 16">
    <name type="scientific">Caenorhabditis angaria</name>
    <dbReference type="NCBI Taxonomy" id="860376"/>
    <lineage>
        <taxon>Eukaryota</taxon>
        <taxon>Metazoa</taxon>
        <taxon>Ecdysozoa</taxon>
        <taxon>Nematoda</taxon>
        <taxon>Chromadorea</taxon>
        <taxon>Rhabditida</taxon>
        <taxon>Rhabditina</taxon>
        <taxon>Rhabditomorpha</taxon>
        <taxon>Rhabditoidea</taxon>
        <taxon>Rhabditidae</taxon>
        <taxon>Peloderinae</taxon>
        <taxon>Caenorhabditis</taxon>
    </lineage>
</organism>
<dbReference type="SUPFAM" id="SSF57716">
    <property type="entry name" value="Glucocorticoid receptor-like (DNA-binding domain)"/>
    <property type="match status" value="1"/>
</dbReference>
<keyword evidence="5 11" id="KW-0805">Transcription regulation</keyword>
<protein>
    <submittedName>
        <fullName evidence="15">Uncharacterized protein</fullName>
    </submittedName>
</protein>
<evidence type="ECO:0000256" key="9">
    <source>
        <dbReference type="ARBA" id="ARBA00023242"/>
    </source>
</evidence>
<dbReference type="PRINTS" id="PR00047">
    <property type="entry name" value="STROIDFINGER"/>
</dbReference>
<dbReference type="Proteomes" id="UP001152747">
    <property type="component" value="Unassembled WGS sequence"/>
</dbReference>
<comment type="subcellular location">
    <subcellularLocation>
        <location evidence="1 11">Nucleus</location>
    </subcellularLocation>
</comment>
<dbReference type="OrthoDB" id="5771769at2759"/>
<evidence type="ECO:0000256" key="12">
    <source>
        <dbReference type="SAM" id="MobiDB-lite"/>
    </source>
</evidence>
<keyword evidence="2 11" id="KW-0479">Metal-binding</keyword>
<feature type="binding site" evidence="10">
    <location>
        <position position="475"/>
    </location>
    <ligand>
        <name>a phospholipid derivative</name>
        <dbReference type="ChEBI" id="CHEBI:16247"/>
    </ligand>
</feature>